<dbReference type="PRINTS" id="PR00852">
    <property type="entry name" value="XRODRMPGMNTD"/>
</dbReference>
<dbReference type="InterPro" id="IPR045028">
    <property type="entry name" value="DinG/Rad3-like"/>
</dbReference>
<keyword evidence="1" id="KW-0732">Signal</keyword>
<dbReference type="PANTHER" id="PTHR11472:SF1">
    <property type="entry name" value="GENERAL TRANSCRIPTION AND DNA REPAIR FACTOR IIH HELICASE SUBUNIT XPD"/>
    <property type="match status" value="1"/>
</dbReference>
<dbReference type="GO" id="GO:0006289">
    <property type="term" value="P:nucleotide-excision repair"/>
    <property type="evidence" value="ECO:0007669"/>
    <property type="project" value="InterPro"/>
</dbReference>
<evidence type="ECO:0000313" key="3">
    <source>
        <dbReference type="EMBL" id="KAI5443946.1"/>
    </source>
</evidence>
<dbReference type="Proteomes" id="UP001058974">
    <property type="component" value="Chromosome 1"/>
</dbReference>
<dbReference type="GO" id="GO:0003678">
    <property type="term" value="F:DNA helicase activity"/>
    <property type="evidence" value="ECO:0007669"/>
    <property type="project" value="InterPro"/>
</dbReference>
<dbReference type="GO" id="GO:0005524">
    <property type="term" value="F:ATP binding"/>
    <property type="evidence" value="ECO:0007669"/>
    <property type="project" value="InterPro"/>
</dbReference>
<evidence type="ECO:0000256" key="1">
    <source>
        <dbReference type="SAM" id="SignalP"/>
    </source>
</evidence>
<dbReference type="InterPro" id="IPR006555">
    <property type="entry name" value="ATP-dep_Helicase_C"/>
</dbReference>
<dbReference type="GO" id="GO:0016818">
    <property type="term" value="F:hydrolase activity, acting on acid anhydrides, in phosphorus-containing anhydrides"/>
    <property type="evidence" value="ECO:0007669"/>
    <property type="project" value="InterPro"/>
</dbReference>
<dbReference type="Pfam" id="PF13307">
    <property type="entry name" value="Helicase_C_2"/>
    <property type="match status" value="1"/>
</dbReference>
<gene>
    <name evidence="3" type="ORF">KIW84_012537</name>
</gene>
<dbReference type="GO" id="GO:0005634">
    <property type="term" value="C:nucleus"/>
    <property type="evidence" value="ECO:0007669"/>
    <property type="project" value="InterPro"/>
</dbReference>
<feature type="domain" description="ATP-dependent helicase C-terminal" evidence="2">
    <location>
        <begin position="3"/>
        <end position="108"/>
    </location>
</feature>
<organism evidence="3 4">
    <name type="scientific">Pisum sativum</name>
    <name type="common">Garden pea</name>
    <name type="synonym">Lathyrus oleraceus</name>
    <dbReference type="NCBI Taxonomy" id="3888"/>
    <lineage>
        <taxon>Eukaryota</taxon>
        <taxon>Viridiplantae</taxon>
        <taxon>Streptophyta</taxon>
        <taxon>Embryophyta</taxon>
        <taxon>Tracheophyta</taxon>
        <taxon>Spermatophyta</taxon>
        <taxon>Magnoliopsida</taxon>
        <taxon>eudicotyledons</taxon>
        <taxon>Gunneridae</taxon>
        <taxon>Pentapetalae</taxon>
        <taxon>rosids</taxon>
        <taxon>fabids</taxon>
        <taxon>Fabales</taxon>
        <taxon>Fabaceae</taxon>
        <taxon>Papilionoideae</taxon>
        <taxon>50 kb inversion clade</taxon>
        <taxon>NPAAA clade</taxon>
        <taxon>Hologalegina</taxon>
        <taxon>IRL clade</taxon>
        <taxon>Fabeae</taxon>
        <taxon>Lathyrus</taxon>
    </lineage>
</organism>
<dbReference type="GO" id="GO:0045951">
    <property type="term" value="P:positive regulation of mitotic recombination"/>
    <property type="evidence" value="ECO:0007669"/>
    <property type="project" value="TreeGrafter"/>
</dbReference>
<evidence type="ECO:0000259" key="2">
    <source>
        <dbReference type="SMART" id="SM00491"/>
    </source>
</evidence>
<dbReference type="InterPro" id="IPR027417">
    <property type="entry name" value="P-loop_NTPase"/>
</dbReference>
<keyword evidence="4" id="KW-1185">Reference proteome</keyword>
<dbReference type="GO" id="GO:0006366">
    <property type="term" value="P:transcription by RNA polymerase II"/>
    <property type="evidence" value="ECO:0007669"/>
    <property type="project" value="TreeGrafter"/>
</dbReference>
<dbReference type="AlphaFoldDB" id="A0A9D5BI39"/>
<dbReference type="GO" id="GO:0003684">
    <property type="term" value="F:damaged DNA binding"/>
    <property type="evidence" value="ECO:0007669"/>
    <property type="project" value="TreeGrafter"/>
</dbReference>
<feature type="chain" id="PRO_5038382661" description="ATP-dependent helicase C-terminal domain-containing protein" evidence="1">
    <location>
        <begin position="30"/>
        <end position="181"/>
    </location>
</feature>
<feature type="signal peptide" evidence="1">
    <location>
        <begin position="1"/>
        <end position="29"/>
    </location>
</feature>
<reference evidence="3 4" key="1">
    <citation type="journal article" date="2022" name="Nat. Genet.">
        <title>Improved pea reference genome and pan-genome highlight genomic features and evolutionary characteristics.</title>
        <authorList>
            <person name="Yang T."/>
            <person name="Liu R."/>
            <person name="Luo Y."/>
            <person name="Hu S."/>
            <person name="Wang D."/>
            <person name="Wang C."/>
            <person name="Pandey M.K."/>
            <person name="Ge S."/>
            <person name="Xu Q."/>
            <person name="Li N."/>
            <person name="Li G."/>
            <person name="Huang Y."/>
            <person name="Saxena R.K."/>
            <person name="Ji Y."/>
            <person name="Li M."/>
            <person name="Yan X."/>
            <person name="He Y."/>
            <person name="Liu Y."/>
            <person name="Wang X."/>
            <person name="Xiang C."/>
            <person name="Varshney R.K."/>
            <person name="Ding H."/>
            <person name="Gao S."/>
            <person name="Zong X."/>
        </authorList>
    </citation>
    <scope>NUCLEOTIDE SEQUENCE [LARGE SCALE GENOMIC DNA]</scope>
    <source>
        <strain evidence="3 4">cv. Zhongwan 6</strain>
    </source>
</reference>
<evidence type="ECO:0000313" key="4">
    <source>
        <dbReference type="Proteomes" id="UP001058974"/>
    </source>
</evidence>
<dbReference type="Gramene" id="Psat01G0253700-T4">
    <property type="protein sequence ID" value="KAI5443946.1"/>
    <property type="gene ID" value="KIW84_012537"/>
</dbReference>
<accession>A0A9D5BI39</accession>
<name>A0A9D5BI39_PEA</name>
<dbReference type="Gene3D" id="3.40.50.300">
    <property type="entry name" value="P-loop containing nucleotide triphosphate hydrolases"/>
    <property type="match status" value="1"/>
</dbReference>
<dbReference type="EMBL" id="JAMSHJ010000001">
    <property type="protein sequence ID" value="KAI5443946.1"/>
    <property type="molecule type" value="Genomic_DNA"/>
</dbReference>
<dbReference type="SMART" id="SM00491">
    <property type="entry name" value="HELICc2"/>
    <property type="match status" value="1"/>
</dbReference>
<comment type="caution">
    <text evidence="3">The sequence shown here is derived from an EMBL/GenBank/DDBJ whole genome shotgun (WGS) entry which is preliminary data.</text>
</comment>
<proteinExistence type="predicted"/>
<sequence>MLLLCFVQIKLLDWRLLFWSNSLGKVAEGIDFDRHYGRLVIMYGVPFQYTLSKILLARLEYLRETFQIKEGDFLTFDALRQAAQCVGRVIRSKADYGMMIFADKRYSRHDKRSKLPGWILSHLRDANLNLSTDMAVHIAREFLRKMAQPYDKTGGGSGRKTLLSQEDLEKIVFEGSMNDMF</sequence>
<protein>
    <recommendedName>
        <fullName evidence="2">ATP-dependent helicase C-terminal domain-containing protein</fullName>
    </recommendedName>
</protein>
<dbReference type="InterPro" id="IPR001945">
    <property type="entry name" value="RAD3/XPD"/>
</dbReference>
<dbReference type="PANTHER" id="PTHR11472">
    <property type="entry name" value="DNA REPAIR DEAD HELICASE RAD3/XP-D SUBFAMILY MEMBER"/>
    <property type="match status" value="1"/>
</dbReference>